<keyword evidence="2" id="KW-1185">Reference proteome</keyword>
<dbReference type="EMBL" id="QXED01000006">
    <property type="protein sequence ID" value="RIV20339.1"/>
    <property type="molecule type" value="Genomic_DNA"/>
</dbReference>
<evidence type="ECO:0000313" key="2">
    <source>
        <dbReference type="Proteomes" id="UP000283523"/>
    </source>
</evidence>
<evidence type="ECO:0000313" key="1">
    <source>
        <dbReference type="EMBL" id="RIV20339.1"/>
    </source>
</evidence>
<name>A0A418M3P9_9BACT</name>
<dbReference type="AlphaFoldDB" id="A0A418M3P9"/>
<comment type="caution">
    <text evidence="1">The sequence shown here is derived from an EMBL/GenBank/DDBJ whole genome shotgun (WGS) entry which is preliminary data.</text>
</comment>
<dbReference type="RefSeq" id="WP_119669506.1">
    <property type="nucleotide sequence ID" value="NZ_QXED01000006.1"/>
</dbReference>
<organism evidence="1 2">
    <name type="scientific">Fibrisoma montanum</name>
    <dbReference type="NCBI Taxonomy" id="2305895"/>
    <lineage>
        <taxon>Bacteria</taxon>
        <taxon>Pseudomonadati</taxon>
        <taxon>Bacteroidota</taxon>
        <taxon>Cytophagia</taxon>
        <taxon>Cytophagales</taxon>
        <taxon>Spirosomataceae</taxon>
        <taxon>Fibrisoma</taxon>
    </lineage>
</organism>
<protein>
    <submittedName>
        <fullName evidence="1">Uncharacterized protein</fullName>
    </submittedName>
</protein>
<accession>A0A418M3P9</accession>
<sequence>MEVINTPLEVPIGNTVTWPVTMYDKNNVIDYTDDEWTVRAEYYRETGGPIGHTDLTMTNTTETRNGLTGRKWIGTLSLPATPRHQSLYVRIILIHKDTGEQQACFQRVITII</sequence>
<gene>
    <name evidence="1" type="ORF">DYU11_20010</name>
</gene>
<dbReference type="Proteomes" id="UP000283523">
    <property type="component" value="Unassembled WGS sequence"/>
</dbReference>
<reference evidence="1 2" key="1">
    <citation type="submission" date="2018-08" db="EMBL/GenBank/DDBJ databases">
        <title>Fibrisoma montanum sp. nov., isolated from Danxia mountain soil.</title>
        <authorList>
            <person name="Huang Y."/>
        </authorList>
    </citation>
    <scope>NUCLEOTIDE SEQUENCE [LARGE SCALE GENOMIC DNA]</scope>
    <source>
        <strain evidence="1 2">HYT19</strain>
    </source>
</reference>
<proteinExistence type="predicted"/>